<protein>
    <recommendedName>
        <fullName evidence="4">Acid-resistance membrane protein</fullName>
    </recommendedName>
</protein>
<evidence type="ECO:0000256" key="1">
    <source>
        <dbReference type="SAM" id="Phobius"/>
    </source>
</evidence>
<comment type="caution">
    <text evidence="2">The sequence shown here is derived from an EMBL/GenBank/DDBJ whole genome shotgun (WGS) entry which is preliminary data.</text>
</comment>
<dbReference type="EMBL" id="JXMW01000004">
    <property type="protein sequence ID" value="OQD59316.1"/>
    <property type="molecule type" value="Genomic_DNA"/>
</dbReference>
<name>A0A1V6N4B2_METAZ</name>
<evidence type="ECO:0000313" key="3">
    <source>
        <dbReference type="Proteomes" id="UP000191661"/>
    </source>
</evidence>
<feature type="transmembrane region" description="Helical" evidence="1">
    <location>
        <begin position="58"/>
        <end position="76"/>
    </location>
</feature>
<dbReference type="RefSeq" id="WP_080459816.1">
    <property type="nucleotide sequence ID" value="NZ_JXMW01000004.1"/>
</dbReference>
<keyword evidence="1" id="KW-0472">Membrane</keyword>
<reference evidence="2 3" key="1">
    <citation type="submission" date="2014-12" db="EMBL/GenBank/DDBJ databases">
        <title>Genome sequence of Methanobrevibacter arboriphilicus DH1, DSM1125.</title>
        <authorList>
            <person name="Poehlein A."/>
            <person name="Thauer R.K."/>
            <person name="Seedorf H."/>
            <person name="Daniel R."/>
        </authorList>
    </citation>
    <scope>NUCLEOTIDE SEQUENCE [LARGE SCALE GENOMIC DNA]</scope>
    <source>
        <strain evidence="2 3">DH1</strain>
    </source>
</reference>
<feature type="transmembrane region" description="Helical" evidence="1">
    <location>
        <begin position="5"/>
        <end position="22"/>
    </location>
</feature>
<keyword evidence="1" id="KW-1133">Transmembrane helix</keyword>
<gene>
    <name evidence="2" type="ORF">MBBAR_4c00410</name>
</gene>
<sequence length="171" mass="19062">MENKIIIGIIAFILGIIVIVFPLLSVGFLVVASGLSVCILAIYWIIRGIQHWNENKATCILYVLVGLFAFFFGLVLTGNFPLFLYTSSFLLYIIGFLMIIFGIAGIINNKKNMSKISSFLFFVFGIVLLIFANLIFENPLYLALIIGIALIIEGISLILESKDKKIDSEEK</sequence>
<keyword evidence="3" id="KW-1185">Reference proteome</keyword>
<dbReference type="Proteomes" id="UP000191661">
    <property type="component" value="Unassembled WGS sequence"/>
</dbReference>
<dbReference type="InterPro" id="IPR005325">
    <property type="entry name" value="DUF308_memb"/>
</dbReference>
<feature type="transmembrane region" description="Helical" evidence="1">
    <location>
        <begin position="82"/>
        <end position="107"/>
    </location>
</feature>
<keyword evidence="1" id="KW-0812">Transmembrane</keyword>
<dbReference type="OrthoDB" id="71483at2157"/>
<accession>A0A1V6N4B2</accession>
<feature type="transmembrane region" description="Helical" evidence="1">
    <location>
        <begin position="142"/>
        <end position="159"/>
    </location>
</feature>
<dbReference type="AlphaFoldDB" id="A0A1V6N4B2"/>
<dbReference type="Pfam" id="PF03729">
    <property type="entry name" value="DUF308"/>
    <property type="match status" value="2"/>
</dbReference>
<feature type="transmembrane region" description="Helical" evidence="1">
    <location>
        <begin position="28"/>
        <end position="46"/>
    </location>
</feature>
<organism evidence="2 3">
    <name type="scientific">Methanobrevibacter arboriphilus JCM 13429 = DSM 1125</name>
    <dbReference type="NCBI Taxonomy" id="1300164"/>
    <lineage>
        <taxon>Archaea</taxon>
        <taxon>Methanobacteriati</taxon>
        <taxon>Methanobacteriota</taxon>
        <taxon>Methanomada group</taxon>
        <taxon>Methanobacteria</taxon>
        <taxon>Methanobacteriales</taxon>
        <taxon>Methanobacteriaceae</taxon>
        <taxon>Methanobrevibacter</taxon>
    </lineage>
</organism>
<proteinExistence type="predicted"/>
<evidence type="ECO:0000313" key="2">
    <source>
        <dbReference type="EMBL" id="OQD59316.1"/>
    </source>
</evidence>
<feature type="transmembrane region" description="Helical" evidence="1">
    <location>
        <begin position="119"/>
        <end position="136"/>
    </location>
</feature>
<evidence type="ECO:0008006" key="4">
    <source>
        <dbReference type="Google" id="ProtNLM"/>
    </source>
</evidence>